<name>A0A7C8I5R3_9PLEO</name>
<evidence type="ECO:0000313" key="1">
    <source>
        <dbReference type="EMBL" id="KAF2868831.1"/>
    </source>
</evidence>
<reference evidence="1 2" key="1">
    <citation type="submission" date="2020-01" db="EMBL/GenBank/DDBJ databases">
        <authorList>
            <consortium name="DOE Joint Genome Institute"/>
            <person name="Haridas S."/>
            <person name="Albert R."/>
            <person name="Binder M."/>
            <person name="Bloem J."/>
            <person name="Labutti K."/>
            <person name="Salamov A."/>
            <person name="Andreopoulos B."/>
            <person name="Baker S.E."/>
            <person name="Barry K."/>
            <person name="Bills G."/>
            <person name="Bluhm B.H."/>
            <person name="Cannon C."/>
            <person name="Castanera R."/>
            <person name="Culley D.E."/>
            <person name="Daum C."/>
            <person name="Ezra D."/>
            <person name="Gonzalez J.B."/>
            <person name="Henrissat B."/>
            <person name="Kuo A."/>
            <person name="Liang C."/>
            <person name="Lipzen A."/>
            <person name="Lutzoni F."/>
            <person name="Magnuson J."/>
            <person name="Mondo S."/>
            <person name="Nolan M."/>
            <person name="Ohm R."/>
            <person name="Pangilinan J."/>
            <person name="Park H.-J.H."/>
            <person name="Ramirez L."/>
            <person name="Alfaro M."/>
            <person name="Sun H."/>
            <person name="Tritt A."/>
            <person name="Yoshinaga Y."/>
            <person name="Zwiers L.-H.L."/>
            <person name="Turgeon B.G."/>
            <person name="Goodwin S.B."/>
            <person name="Spatafora J.W."/>
            <person name="Crous P.W."/>
            <person name="Grigoriev I.V."/>
        </authorList>
    </citation>
    <scope>NUCLEOTIDE SEQUENCE [LARGE SCALE GENOMIC DNA]</scope>
    <source>
        <strain evidence="1 2">CBS 611.86</strain>
    </source>
</reference>
<accession>A0A7C8I5R3</accession>
<dbReference type="AlphaFoldDB" id="A0A7C8I5R3"/>
<organism evidence="1 2">
    <name type="scientific">Massariosphaeria phaeospora</name>
    <dbReference type="NCBI Taxonomy" id="100035"/>
    <lineage>
        <taxon>Eukaryota</taxon>
        <taxon>Fungi</taxon>
        <taxon>Dikarya</taxon>
        <taxon>Ascomycota</taxon>
        <taxon>Pezizomycotina</taxon>
        <taxon>Dothideomycetes</taxon>
        <taxon>Pleosporomycetidae</taxon>
        <taxon>Pleosporales</taxon>
        <taxon>Pleosporales incertae sedis</taxon>
        <taxon>Massariosphaeria</taxon>
    </lineage>
</organism>
<proteinExistence type="predicted"/>
<evidence type="ECO:0008006" key="3">
    <source>
        <dbReference type="Google" id="ProtNLM"/>
    </source>
</evidence>
<evidence type="ECO:0000313" key="2">
    <source>
        <dbReference type="Proteomes" id="UP000481861"/>
    </source>
</evidence>
<sequence length="276" mass="31515">METCEGELETTVLDWDDEEMAAVMAHSLYYTIRSSKYPRTLENPARVTLILNDTHRWSVHAVLLQKFSTKLAALLPSAGTHPPACIRIAAIEPIGSLPAWRIFLTWLYTLDKEPLPDFTPQRRSTWRTRDLKSACFLAAFLGAAKFEKYLLRIVFKEVHDGRFAQRHVTHLAARMPPKTGMHCFANAYLRWRDAGGRAELDPYRWRVEHWYSVCGTVANWGCFHAMNTSGWGGVWRRQEELREKVQWMDEIVFDEVEGVGSWGGDGGGVEVEDGAD</sequence>
<gene>
    <name evidence="1" type="ORF">BDV95DRAFT_609738</name>
</gene>
<keyword evidence="2" id="KW-1185">Reference proteome</keyword>
<protein>
    <recommendedName>
        <fullName evidence="3">BTB domain-containing protein</fullName>
    </recommendedName>
</protein>
<dbReference type="OrthoDB" id="3775748at2759"/>
<comment type="caution">
    <text evidence="1">The sequence shown here is derived from an EMBL/GenBank/DDBJ whole genome shotgun (WGS) entry which is preliminary data.</text>
</comment>
<dbReference type="EMBL" id="JAADJZ010000018">
    <property type="protein sequence ID" value="KAF2868831.1"/>
    <property type="molecule type" value="Genomic_DNA"/>
</dbReference>
<dbReference type="Proteomes" id="UP000481861">
    <property type="component" value="Unassembled WGS sequence"/>
</dbReference>